<evidence type="ECO:0000256" key="1">
    <source>
        <dbReference type="SAM" id="Phobius"/>
    </source>
</evidence>
<protein>
    <submittedName>
        <fullName evidence="4">Uncharacterized protein</fullName>
    </submittedName>
</protein>
<dbReference type="Proteomes" id="UP000192575">
    <property type="component" value="Unassembled WGS sequence"/>
</dbReference>
<dbReference type="EMBL" id="WKKX01000026">
    <property type="protein sequence ID" value="MSE07428.1"/>
    <property type="molecule type" value="Genomic_DNA"/>
</dbReference>
<reference evidence="6 7" key="2">
    <citation type="submission" date="2019-11" db="EMBL/GenBank/DDBJ databases">
        <title>Draft Genome Sequence of Plant Growth-Promoting Rhizosphere-Associated Bacteria.</title>
        <authorList>
            <person name="Vasilyev I.Y."/>
            <person name="Radchenko V."/>
            <person name="Ilnitskaya E.V."/>
        </authorList>
    </citation>
    <scope>NUCLEOTIDE SEQUENCE [LARGE SCALE GENOMIC DNA]</scope>
    <source>
        <strain evidence="3 7">VRA_01-1sq_f</strain>
        <strain evidence="2 6">VRA_1sq_f</strain>
    </source>
</reference>
<feature type="transmembrane region" description="Helical" evidence="1">
    <location>
        <begin position="29"/>
        <end position="55"/>
    </location>
</feature>
<proteinExistence type="predicted"/>
<organism evidence="4 5">
    <name type="scientific">Ligilactobacillus salivarius</name>
    <dbReference type="NCBI Taxonomy" id="1624"/>
    <lineage>
        <taxon>Bacteria</taxon>
        <taxon>Bacillati</taxon>
        <taxon>Bacillota</taxon>
        <taxon>Bacilli</taxon>
        <taxon>Lactobacillales</taxon>
        <taxon>Lactobacillaceae</taxon>
        <taxon>Ligilactobacillus</taxon>
    </lineage>
</organism>
<feature type="transmembrane region" description="Helical" evidence="1">
    <location>
        <begin position="5"/>
        <end position="23"/>
    </location>
</feature>
<feature type="transmembrane region" description="Helical" evidence="1">
    <location>
        <begin position="76"/>
        <end position="95"/>
    </location>
</feature>
<gene>
    <name evidence="4" type="ORF">B6U56_09445</name>
    <name evidence="3" type="ORF">GKC33_01460</name>
    <name evidence="2" type="ORF">GKC34_00020</name>
</gene>
<dbReference type="Proteomes" id="UP000467635">
    <property type="component" value="Unassembled WGS sequence"/>
</dbReference>
<evidence type="ECO:0000313" key="4">
    <source>
        <dbReference type="EMBL" id="OQQ89374.1"/>
    </source>
</evidence>
<evidence type="ECO:0000313" key="5">
    <source>
        <dbReference type="Proteomes" id="UP000192575"/>
    </source>
</evidence>
<accession>A0A1V9R8F2</accession>
<sequence>MNKVFAFISSYLPLYVLLMINIVNYEKSIYYWIILTTLILLIIISIIVLLVYLVGKGGQLFLEENIQIDRFRSDKLRNDCMYNYLLVYFVILLTFNKNNNVMLMITSLIIFAFIGVLYVKANMIYSNIVLLLFGYVPYISTETGNIYIVNFDIDKLVKKSHEGTSSQSPTIKATIIGNGVVLVRKQDNIFS</sequence>
<dbReference type="EMBL" id="NBEF01000033">
    <property type="protein sequence ID" value="OQQ89374.1"/>
    <property type="molecule type" value="Genomic_DNA"/>
</dbReference>
<dbReference type="Proteomes" id="UP000437575">
    <property type="component" value="Unassembled WGS sequence"/>
</dbReference>
<name>A0A1V9R8F2_9LACO</name>
<reference evidence="4 5" key="1">
    <citation type="submission" date="2017-03" db="EMBL/GenBank/DDBJ databases">
        <title>Phylogenomics and comparative genomics of Lactobacillus salivarius, a mammalian gut commensal.</title>
        <authorList>
            <person name="Harris H.M."/>
        </authorList>
    </citation>
    <scope>NUCLEOTIDE SEQUENCE [LARGE SCALE GENOMIC DNA]</scope>
    <source>
        <strain evidence="4 5">JCM 1047</strain>
    </source>
</reference>
<evidence type="ECO:0000313" key="3">
    <source>
        <dbReference type="EMBL" id="MSE07428.1"/>
    </source>
</evidence>
<comment type="caution">
    <text evidence="4">The sequence shown here is derived from an EMBL/GenBank/DDBJ whole genome shotgun (WGS) entry which is preliminary data.</text>
</comment>
<dbReference type="RefSeq" id="WP_081535474.1">
    <property type="nucleotide sequence ID" value="NZ_JADCKI010000009.1"/>
</dbReference>
<evidence type="ECO:0000313" key="2">
    <source>
        <dbReference type="EMBL" id="MSE04265.1"/>
    </source>
</evidence>
<keyword evidence="1" id="KW-0472">Membrane</keyword>
<evidence type="ECO:0000313" key="6">
    <source>
        <dbReference type="Proteomes" id="UP000437575"/>
    </source>
</evidence>
<evidence type="ECO:0000313" key="7">
    <source>
        <dbReference type="Proteomes" id="UP000467635"/>
    </source>
</evidence>
<keyword evidence="1" id="KW-0812">Transmembrane</keyword>
<feature type="transmembrane region" description="Helical" evidence="1">
    <location>
        <begin position="101"/>
        <end position="119"/>
    </location>
</feature>
<dbReference type="AlphaFoldDB" id="A0A1V9R8F2"/>
<dbReference type="EMBL" id="WKKZ01000001">
    <property type="protein sequence ID" value="MSE04265.1"/>
    <property type="molecule type" value="Genomic_DNA"/>
</dbReference>
<keyword evidence="1" id="KW-1133">Transmembrane helix</keyword>